<dbReference type="InterPro" id="IPR001878">
    <property type="entry name" value="Znf_CCHC"/>
</dbReference>
<dbReference type="SUPFAM" id="SSF57756">
    <property type="entry name" value="Retrovirus zinc finger-like domains"/>
    <property type="match status" value="1"/>
</dbReference>
<reference evidence="3" key="2">
    <citation type="submission" date="2013-10" db="EMBL/GenBank/DDBJ databases">
        <authorList>
            <person name="Aslett M."/>
        </authorList>
    </citation>
    <scope>NUCLEOTIDE SEQUENCE [LARGE SCALE GENOMIC DNA]</scope>
    <source>
        <strain evidence="3">Houghton</strain>
    </source>
</reference>
<proteinExistence type="predicted"/>
<dbReference type="OrthoDB" id="3863715at2759"/>
<evidence type="ECO:0000313" key="4">
    <source>
        <dbReference type="Proteomes" id="UP000030754"/>
    </source>
</evidence>
<reference evidence="3" key="1">
    <citation type="submission" date="2013-10" db="EMBL/GenBank/DDBJ databases">
        <title>Genomic analysis of the causative agents of coccidiosis in chickens.</title>
        <authorList>
            <person name="Reid A.J."/>
            <person name="Blake D."/>
            <person name="Billington K."/>
            <person name="Browne H."/>
            <person name="Dunn M."/>
            <person name="Hung S."/>
            <person name="Kawahara F."/>
            <person name="Miranda-Saavedra D."/>
            <person name="Mourier T."/>
            <person name="Nagra H."/>
            <person name="Otto T.D."/>
            <person name="Rawlings N."/>
            <person name="Sanchez A."/>
            <person name="Sanders M."/>
            <person name="Subramaniam C."/>
            <person name="Tay Y."/>
            <person name="Dear P."/>
            <person name="Doerig C."/>
            <person name="Gruber A."/>
            <person name="Parkinson J."/>
            <person name="Shirley M."/>
            <person name="Wan K.L."/>
            <person name="Berriman M."/>
            <person name="Tomley F."/>
            <person name="Pain A."/>
        </authorList>
    </citation>
    <scope>NUCLEOTIDE SEQUENCE [LARGE SCALE GENOMIC DNA]</scope>
    <source>
        <strain evidence="3">Houghton</strain>
    </source>
</reference>
<dbReference type="GeneID" id="25471632"/>
<dbReference type="AlphaFoldDB" id="U6MEE0"/>
<evidence type="ECO:0000313" key="3">
    <source>
        <dbReference type="EMBL" id="CDJ62396.1"/>
    </source>
</evidence>
<feature type="region of interest" description="Disordered" evidence="1">
    <location>
        <begin position="136"/>
        <end position="195"/>
    </location>
</feature>
<dbReference type="Pfam" id="PF00098">
    <property type="entry name" value="zf-CCHC"/>
    <property type="match status" value="1"/>
</dbReference>
<feature type="domain" description="CCHC-type" evidence="2">
    <location>
        <begin position="148"/>
        <end position="164"/>
    </location>
</feature>
<dbReference type="Proteomes" id="UP000030754">
    <property type="component" value="Unassembled WGS sequence"/>
</dbReference>
<dbReference type="EMBL" id="HG722451">
    <property type="protein sequence ID" value="CDJ62396.1"/>
    <property type="molecule type" value="Genomic_DNA"/>
</dbReference>
<feature type="compositionally biased region" description="Basic and acidic residues" evidence="1">
    <location>
        <begin position="184"/>
        <end position="195"/>
    </location>
</feature>
<dbReference type="RefSeq" id="XP_013439758.1">
    <property type="nucleotide sequence ID" value="XM_013584304.1"/>
</dbReference>
<evidence type="ECO:0000259" key="2">
    <source>
        <dbReference type="SMART" id="SM00343"/>
    </source>
</evidence>
<evidence type="ECO:0000256" key="1">
    <source>
        <dbReference type="SAM" id="MobiDB-lite"/>
    </source>
</evidence>
<dbReference type="SMART" id="SM00343">
    <property type="entry name" value="ZnF_C2HC"/>
    <property type="match status" value="2"/>
</dbReference>
<name>U6MEE0_9EIME</name>
<protein>
    <recommendedName>
        <fullName evidence="2">CCHC-type domain-containing protein</fullName>
    </recommendedName>
</protein>
<dbReference type="GO" id="GO:0003676">
    <property type="term" value="F:nucleic acid binding"/>
    <property type="evidence" value="ECO:0007669"/>
    <property type="project" value="InterPro"/>
</dbReference>
<feature type="compositionally biased region" description="Basic and acidic residues" evidence="1">
    <location>
        <begin position="140"/>
        <end position="149"/>
    </location>
</feature>
<feature type="domain" description="CCHC-type" evidence="2">
    <location>
        <begin position="121"/>
        <end position="137"/>
    </location>
</feature>
<organism evidence="3 4">
    <name type="scientific">Eimeria necatrix</name>
    <dbReference type="NCBI Taxonomy" id="51315"/>
    <lineage>
        <taxon>Eukaryota</taxon>
        <taxon>Sar</taxon>
        <taxon>Alveolata</taxon>
        <taxon>Apicomplexa</taxon>
        <taxon>Conoidasida</taxon>
        <taxon>Coccidia</taxon>
        <taxon>Eucoccidiorida</taxon>
        <taxon>Eimeriorina</taxon>
        <taxon>Eimeriidae</taxon>
        <taxon>Eimeria</taxon>
    </lineage>
</organism>
<accession>U6MEE0</accession>
<dbReference type="VEuPathDB" id="ToxoDB:ENH_00014500"/>
<sequence>MSQSQLLTKLAKVRWNGNPKEYTDRFAAVAERGLGVATNELADYYCAGQPTDLHLLITNNGQVKCQSWEQAATAAARLYEPKQSTLELRERTSRAIRAAIQANVPRRRQEIENRPGGTHANCYECQGRGHTARVFPSRGEQTKRPEGICKKGGGVGHYARDCPTYGRGQTEPENKNSRQATRPSTEKTERLSKGT</sequence>
<gene>
    <name evidence="3" type="ORF">ENH_00014500</name>
</gene>
<dbReference type="Gene3D" id="4.10.60.10">
    <property type="entry name" value="Zinc finger, CCHC-type"/>
    <property type="match status" value="1"/>
</dbReference>
<dbReference type="InterPro" id="IPR036875">
    <property type="entry name" value="Znf_CCHC_sf"/>
</dbReference>
<dbReference type="GO" id="GO:0008270">
    <property type="term" value="F:zinc ion binding"/>
    <property type="evidence" value="ECO:0007669"/>
    <property type="project" value="InterPro"/>
</dbReference>
<keyword evidence="4" id="KW-1185">Reference proteome</keyword>